<dbReference type="PANTHER" id="PTHR12224:SF0">
    <property type="entry name" value="BETA-1,4-MANNOSYL-GLYCOPROTEIN 4-BETA-N-ACETYLGLUCOSAMINYLTRANSFERASE"/>
    <property type="match status" value="1"/>
</dbReference>
<dbReference type="RefSeq" id="XP_031549956.1">
    <property type="nucleotide sequence ID" value="XM_031694096.1"/>
</dbReference>
<dbReference type="InterPro" id="IPR006813">
    <property type="entry name" value="Glyco_trans_17"/>
</dbReference>
<dbReference type="GeneID" id="116287418"/>
<dbReference type="Proteomes" id="UP000515163">
    <property type="component" value="Unplaced"/>
</dbReference>
<evidence type="ECO:0000256" key="1">
    <source>
        <dbReference type="SAM" id="Phobius"/>
    </source>
</evidence>
<feature type="transmembrane region" description="Helical" evidence="1">
    <location>
        <begin position="23"/>
        <end position="40"/>
    </location>
</feature>
<sequence>MLRNCRFLFFFCPCRRLCSPRRLLMFGMLLVLYFITNLIIKSENITAGNLDRNTYKHQAHVPKSSLKGFSHLKPKILTLPAPRPISEFVASNGTVPCLKKGTKKVDKEGCVCKNGWFGKSCNIPESIHFSKELTTKEFLEFRPATARRIIYAAPFNHEFAMLEAILNDLNDLVDAFIILESPFSAFGVRKPVRLLPRLHRGYLKKFHSKMLYLYLDHFPLNGRKKGHIADSYLRSYLGKRGMPNIRNVADDDLFLVFDMDEIPSRDSLIFLKAHDRYPEPFGFRFRWSAFGYFWKHRHYSQVPAGCTIGMLRKVYHDDSNLVRDVHHGVTKNKQEEFLEYRQTSLVHPWFLGEVGHFAGWHCSSCFDLKGIRTKFMSAQNADWPRWGSIPEKMSLESIRNMVRDGKWFDGSNLNNRAESQIASPESDPFYAPPYIMKNADKFPHLMTNIYTGEYIEEKDNAFYNSAHTLLTSDILKYMSIMFLIIILCK</sequence>
<dbReference type="GO" id="GO:0016020">
    <property type="term" value="C:membrane"/>
    <property type="evidence" value="ECO:0007669"/>
    <property type="project" value="InterPro"/>
</dbReference>
<proteinExistence type="predicted"/>
<evidence type="ECO:0000313" key="3">
    <source>
        <dbReference type="RefSeq" id="XP_031549956.1"/>
    </source>
</evidence>
<gene>
    <name evidence="3" type="primary">LOC116287418</name>
</gene>
<protein>
    <submittedName>
        <fullName evidence="3">Beta-1,4-mannosyl-glycoprotein 4-beta-N-acetylglucosaminyltransferase-like isoform X1</fullName>
    </submittedName>
</protein>
<name>A0A6P8H3D0_ACTTE</name>
<dbReference type="GO" id="GO:0006044">
    <property type="term" value="P:N-acetylglucosamine metabolic process"/>
    <property type="evidence" value="ECO:0007669"/>
    <property type="project" value="TreeGrafter"/>
</dbReference>
<dbReference type="Pfam" id="PF04724">
    <property type="entry name" value="Glyco_transf_17"/>
    <property type="match status" value="1"/>
</dbReference>
<evidence type="ECO:0000313" key="2">
    <source>
        <dbReference type="Proteomes" id="UP000515163"/>
    </source>
</evidence>
<dbReference type="KEGG" id="aten:116287418"/>
<dbReference type="PANTHER" id="PTHR12224">
    <property type="entry name" value="BETA-1,4-MANNOSYL-GLYCOPROTEIN BETA-1,4-N-ACETYLGLUCOSAMINYL-TRANSFERASE"/>
    <property type="match status" value="1"/>
</dbReference>
<keyword evidence="1" id="KW-0812">Transmembrane</keyword>
<dbReference type="InParanoid" id="A0A6P8H3D0"/>
<reference evidence="3" key="1">
    <citation type="submission" date="2025-08" db="UniProtKB">
        <authorList>
            <consortium name="RefSeq"/>
        </authorList>
    </citation>
    <scope>IDENTIFICATION</scope>
    <source>
        <tissue evidence="3">Tentacle</tissue>
    </source>
</reference>
<keyword evidence="1" id="KW-0472">Membrane</keyword>
<accession>A0A6P8H3D0</accession>
<dbReference type="OrthoDB" id="6474464at2759"/>
<keyword evidence="1" id="KW-1133">Transmembrane helix</keyword>
<dbReference type="FunCoup" id="A0A6P8H3D0">
    <property type="interactions" value="198"/>
</dbReference>
<dbReference type="GO" id="GO:0003830">
    <property type="term" value="F:beta-1,4-mannosylglycoprotein 4-beta-N-acetylglucosaminyltransferase activity"/>
    <property type="evidence" value="ECO:0007669"/>
    <property type="project" value="InterPro"/>
</dbReference>
<dbReference type="AlphaFoldDB" id="A0A6P8H3D0"/>
<keyword evidence="2" id="KW-1185">Reference proteome</keyword>
<organism evidence="2 3">
    <name type="scientific">Actinia tenebrosa</name>
    <name type="common">Australian red waratah sea anemone</name>
    <dbReference type="NCBI Taxonomy" id="6105"/>
    <lineage>
        <taxon>Eukaryota</taxon>
        <taxon>Metazoa</taxon>
        <taxon>Cnidaria</taxon>
        <taxon>Anthozoa</taxon>
        <taxon>Hexacorallia</taxon>
        <taxon>Actiniaria</taxon>
        <taxon>Actiniidae</taxon>
        <taxon>Actinia</taxon>
    </lineage>
</organism>